<gene>
    <name evidence="2" type="ORF">HGQ17_06390</name>
</gene>
<dbReference type="AlphaFoldDB" id="A0A7X8YDG4"/>
<evidence type="ECO:0000313" key="2">
    <source>
        <dbReference type="EMBL" id="NLS09638.1"/>
    </source>
</evidence>
<comment type="caution">
    <text evidence="2">The sequence shown here is derived from an EMBL/GenBank/DDBJ whole genome shotgun (WGS) entry which is preliminary data.</text>
</comment>
<dbReference type="Gene3D" id="3.30.450.40">
    <property type="match status" value="1"/>
</dbReference>
<dbReference type="SUPFAM" id="SSF55781">
    <property type="entry name" value="GAF domain-like"/>
    <property type="match status" value="1"/>
</dbReference>
<keyword evidence="3" id="KW-1185">Reference proteome</keyword>
<dbReference type="PANTHER" id="PTHR33744:SF1">
    <property type="entry name" value="DNA-BINDING TRANSCRIPTIONAL ACTIVATOR ADER"/>
    <property type="match status" value="1"/>
</dbReference>
<dbReference type="InterPro" id="IPR025736">
    <property type="entry name" value="PucR_C-HTH_dom"/>
</dbReference>
<evidence type="ECO:0000259" key="1">
    <source>
        <dbReference type="SMART" id="SM00065"/>
    </source>
</evidence>
<organism evidence="2 3">
    <name type="scientific">Nesterenkonia sedimenti</name>
    <dbReference type="NCBI Taxonomy" id="1463632"/>
    <lineage>
        <taxon>Bacteria</taxon>
        <taxon>Bacillati</taxon>
        <taxon>Actinomycetota</taxon>
        <taxon>Actinomycetes</taxon>
        <taxon>Micrococcales</taxon>
        <taxon>Micrococcaceae</taxon>
        <taxon>Nesterenkonia</taxon>
    </lineage>
</organism>
<dbReference type="Proteomes" id="UP000523139">
    <property type="component" value="Unassembled WGS sequence"/>
</dbReference>
<dbReference type="InterPro" id="IPR029016">
    <property type="entry name" value="GAF-like_dom_sf"/>
</dbReference>
<protein>
    <submittedName>
        <fullName evidence="2">GAF domain-containing protein</fullName>
    </submittedName>
</protein>
<dbReference type="InterPro" id="IPR051448">
    <property type="entry name" value="CdaR-like_regulators"/>
</dbReference>
<dbReference type="SMART" id="SM00065">
    <property type="entry name" value="GAF"/>
    <property type="match status" value="1"/>
</dbReference>
<name>A0A7X8YDG4_9MICC</name>
<dbReference type="InterPro" id="IPR042070">
    <property type="entry name" value="PucR_C-HTH_sf"/>
</dbReference>
<dbReference type="Gene3D" id="1.10.10.2840">
    <property type="entry name" value="PucR C-terminal helix-turn-helix domain"/>
    <property type="match status" value="1"/>
</dbReference>
<evidence type="ECO:0000313" key="3">
    <source>
        <dbReference type="Proteomes" id="UP000523139"/>
    </source>
</evidence>
<reference evidence="2 3" key="1">
    <citation type="submission" date="2020-04" db="EMBL/GenBank/DDBJ databases">
        <title>Nesterenkonia sp. nov., isolated from marine sediment.</title>
        <authorList>
            <person name="Zhang G."/>
        </authorList>
    </citation>
    <scope>NUCLEOTIDE SEQUENCE [LARGE SCALE GENOMIC DNA]</scope>
    <source>
        <strain evidence="2 3">MY13</strain>
    </source>
</reference>
<dbReference type="Pfam" id="PF13556">
    <property type="entry name" value="HTH_30"/>
    <property type="match status" value="1"/>
</dbReference>
<feature type="domain" description="GAF" evidence="1">
    <location>
        <begin position="28"/>
        <end position="179"/>
    </location>
</feature>
<dbReference type="PANTHER" id="PTHR33744">
    <property type="entry name" value="CARBOHYDRATE DIACID REGULATOR"/>
    <property type="match status" value="1"/>
</dbReference>
<proteinExistence type="predicted"/>
<dbReference type="EMBL" id="JABAHY010000004">
    <property type="protein sequence ID" value="NLS09638.1"/>
    <property type="molecule type" value="Genomic_DNA"/>
</dbReference>
<dbReference type="Pfam" id="PF13185">
    <property type="entry name" value="GAF_2"/>
    <property type="match status" value="1"/>
</dbReference>
<accession>A0A7X8YDG4</accession>
<sequence length="586" mass="63623">MTDWTAPNREALLRALLDSATELSSLHDVEAVLLSIVRRTRQLLRSDMAYISLNDHQEGITYIRQSDGVLTNAYRTIRMPIGTGILGLVASGEAAYQTTDYLRDESVTHIPKIDRTVAQEGVRTIMGVPLVMTGQVIGALMVAERSHRVFSPEEVETVDSLGKHAAVALDNAEKYAQALRDAEQLSVKNARSQQELLSVTEVAQFDEDLMQAILENPSPEGVLEVTAGRLGAAVTLLNERGEVIAATPGASSSVFNDQAVQQAMSAADDLGTPQPVELSRTQAGAVETGLLAPVRSGRSALGYLVVGGLAQVNGLPQVIPAQQTLLSRAAAHCALALLFLQADEDAQYRTQLDVLDELLSGEVVPRSRLDRRLRHWGMTSSDRAWVALIDHPAGHDRDVQRQFRSLPGTSLLAEVEGHLCVMFTEEAWIDQFQAMDSASAGVRAAFCGPMESITQLPGFHRRALTALSALRYSARTGLVDAASIGVVGTVVHLMADSDAAELTREIQPLLDYDAERGTSLTATALRYFDTDRRIDRTAEALFVHRNTVKQRLGSITRLLGEGWDCAPRALDVHLSLRAWGLSGDRL</sequence>
<dbReference type="InterPro" id="IPR003018">
    <property type="entry name" value="GAF"/>
</dbReference>